<evidence type="ECO:0000256" key="2">
    <source>
        <dbReference type="ARBA" id="ARBA00010992"/>
    </source>
</evidence>
<evidence type="ECO:0000256" key="1">
    <source>
        <dbReference type="ARBA" id="ARBA00004141"/>
    </source>
</evidence>
<dbReference type="RefSeq" id="XP_070917307.1">
    <property type="nucleotide sequence ID" value="XM_071061206.1"/>
</dbReference>
<feature type="transmembrane region" description="Helical" evidence="8">
    <location>
        <begin position="537"/>
        <end position="556"/>
    </location>
</feature>
<feature type="transmembrane region" description="Helical" evidence="8">
    <location>
        <begin position="438"/>
        <end position="459"/>
    </location>
</feature>
<feature type="transmembrane region" description="Helical" evidence="8">
    <location>
        <begin position="248"/>
        <end position="269"/>
    </location>
</feature>
<organism evidence="10 11">
    <name type="scientific">Madurella fahalii</name>
    <dbReference type="NCBI Taxonomy" id="1157608"/>
    <lineage>
        <taxon>Eukaryota</taxon>
        <taxon>Fungi</taxon>
        <taxon>Dikarya</taxon>
        <taxon>Ascomycota</taxon>
        <taxon>Pezizomycotina</taxon>
        <taxon>Sordariomycetes</taxon>
        <taxon>Sordariomycetidae</taxon>
        <taxon>Sordariales</taxon>
        <taxon>Sordariales incertae sedis</taxon>
        <taxon>Madurella</taxon>
    </lineage>
</organism>
<evidence type="ECO:0000256" key="4">
    <source>
        <dbReference type="ARBA" id="ARBA00022692"/>
    </source>
</evidence>
<evidence type="ECO:0000259" key="9">
    <source>
        <dbReference type="PROSITE" id="PS50850"/>
    </source>
</evidence>
<keyword evidence="3" id="KW-0813">Transport</keyword>
<feature type="transmembrane region" description="Helical" evidence="8">
    <location>
        <begin position="101"/>
        <end position="123"/>
    </location>
</feature>
<evidence type="ECO:0000256" key="8">
    <source>
        <dbReference type="SAM" id="Phobius"/>
    </source>
</evidence>
<feature type="transmembrane region" description="Helical" evidence="8">
    <location>
        <begin position="176"/>
        <end position="194"/>
    </location>
</feature>
<dbReference type="InterPro" id="IPR036259">
    <property type="entry name" value="MFS_trans_sf"/>
</dbReference>
<dbReference type="InterPro" id="IPR005829">
    <property type="entry name" value="Sugar_transporter_CS"/>
</dbReference>
<dbReference type="InterPro" id="IPR020846">
    <property type="entry name" value="MFS_dom"/>
</dbReference>
<reference evidence="10 11" key="1">
    <citation type="submission" date="2024-09" db="EMBL/GenBank/DDBJ databases">
        <title>Itraconazole resistance in Madurella fahalii resulting from another homologue of gene encoding cytochrome P450 14-alpha sterol demethylase (CYP51).</title>
        <authorList>
            <person name="Yoshioka I."/>
            <person name="Fahal A.H."/>
            <person name="Kaneko S."/>
            <person name="Yaguchi T."/>
        </authorList>
    </citation>
    <scope>NUCLEOTIDE SEQUENCE [LARGE SCALE GENOMIC DNA]</scope>
    <source>
        <strain evidence="10 11">IFM 68171</strain>
    </source>
</reference>
<evidence type="ECO:0000313" key="10">
    <source>
        <dbReference type="EMBL" id="GAB1315576.1"/>
    </source>
</evidence>
<feature type="domain" description="Major facilitator superfamily (MFS) profile" evidence="9">
    <location>
        <begin position="105"/>
        <end position="592"/>
    </location>
</feature>
<dbReference type="PRINTS" id="PR00171">
    <property type="entry name" value="SUGRTRNSPORT"/>
</dbReference>
<dbReference type="GeneID" id="98176529"/>
<sequence length="683" mass="75530">MAKTIERWGLSDKARIENPLAHFSDEELSIDARRFVNSKASFLSDKIDEVCRAAHVAKHSRFYAQLARGRNPGPTQPPVLLTDEEKAALRREEDKIISESGLWRVLIVVVLAAFLQGFVQSSFGGANVYEGYWRQGGENAQPHQVGIANGIPYLAAALIGCPLADPINQMAGRRGAIFIAAVLIASTSIAAACLEFDSAGTGNSDAWKSLVGIRLVNGVGMGLKAVSTPIIASETSLGRWRGSLILQWQLWVACGIFSSYSMNLLFFLATPLTTLRLILAAPVIPALMLMLAVYFVPESPRFYLRPHRGKYNPEKAYQELRRLRTTELQALRDLYLVHHSVTSNIEVHAELSSDPSNPSPSPTRWITGLRDYLTRYKELFIKRRLRGATISSCTVALGQQLCGINIFAFYATSLFLGVGSDIKYAGTAENERDNRGPWRTAMLFSFGFGITNLLFGIPAVGTIDTFGRRKWLLVTIPGMALSLMAAALGLLRENAGERMAVVAVFMFVHTMFYSPAMGPVPFTLASEAFPLSHREQGCSVAIFVNLLFAGLLAWFYPLIDHDIGERGGALGIFSGLNVLAFILVFLLVEETKQRNLEDLDQIYEISKRKFAWYQWTVALPWALRKAFLCSNQEKPDFYDDTTKEVTPPDEEKAHEGPRGTGKAMLNAGLEDEDGRPGSRSRYA</sequence>
<gene>
    <name evidence="10" type="ORF">MFIFM68171_05786</name>
</gene>
<feature type="transmembrane region" description="Helical" evidence="8">
    <location>
        <begin position="385"/>
        <end position="418"/>
    </location>
</feature>
<dbReference type="EMBL" id="BAAFSV010000003">
    <property type="protein sequence ID" value="GAB1315576.1"/>
    <property type="molecule type" value="Genomic_DNA"/>
</dbReference>
<name>A0ABQ0GCU2_9PEZI</name>
<evidence type="ECO:0000256" key="3">
    <source>
        <dbReference type="ARBA" id="ARBA00022448"/>
    </source>
</evidence>
<proteinExistence type="inferred from homology"/>
<feature type="transmembrane region" description="Helical" evidence="8">
    <location>
        <begin position="143"/>
        <end position="164"/>
    </location>
</feature>
<dbReference type="InterPro" id="IPR003663">
    <property type="entry name" value="Sugar/inositol_transpt"/>
</dbReference>
<dbReference type="Gene3D" id="1.20.1250.20">
    <property type="entry name" value="MFS general substrate transporter like domains"/>
    <property type="match status" value="1"/>
</dbReference>
<feature type="transmembrane region" description="Helical" evidence="8">
    <location>
        <begin position="471"/>
        <end position="491"/>
    </location>
</feature>
<comment type="caution">
    <text evidence="10">The sequence shown here is derived from an EMBL/GenBank/DDBJ whole genome shotgun (WGS) entry which is preliminary data.</text>
</comment>
<keyword evidence="4 8" id="KW-0812">Transmembrane</keyword>
<dbReference type="PROSITE" id="PS00217">
    <property type="entry name" value="SUGAR_TRANSPORT_2"/>
    <property type="match status" value="1"/>
</dbReference>
<dbReference type="PANTHER" id="PTHR48020">
    <property type="entry name" value="PROTON MYO-INOSITOL COTRANSPORTER"/>
    <property type="match status" value="1"/>
</dbReference>
<protein>
    <recommendedName>
        <fullName evidence="9">Major facilitator superfamily (MFS) profile domain-containing protein</fullName>
    </recommendedName>
</protein>
<evidence type="ECO:0000256" key="7">
    <source>
        <dbReference type="SAM" id="MobiDB-lite"/>
    </source>
</evidence>
<evidence type="ECO:0000256" key="5">
    <source>
        <dbReference type="ARBA" id="ARBA00022989"/>
    </source>
</evidence>
<keyword evidence="11" id="KW-1185">Reference proteome</keyword>
<dbReference type="Proteomes" id="UP001628179">
    <property type="component" value="Unassembled WGS sequence"/>
</dbReference>
<dbReference type="InterPro" id="IPR050814">
    <property type="entry name" value="Myo-inositol_Transporter"/>
</dbReference>
<keyword evidence="6 8" id="KW-0472">Membrane</keyword>
<feature type="transmembrane region" description="Helical" evidence="8">
    <location>
        <begin position="275"/>
        <end position="296"/>
    </location>
</feature>
<evidence type="ECO:0000313" key="11">
    <source>
        <dbReference type="Proteomes" id="UP001628179"/>
    </source>
</evidence>
<dbReference type="PANTHER" id="PTHR48020:SF40">
    <property type="entry name" value="MAJOR FACILITATOR SUPERFAMILY (MFS) PROFILE DOMAIN-CONTAINING PROTEIN"/>
    <property type="match status" value="1"/>
</dbReference>
<evidence type="ECO:0000256" key="6">
    <source>
        <dbReference type="ARBA" id="ARBA00023136"/>
    </source>
</evidence>
<keyword evidence="5 8" id="KW-1133">Transmembrane helix</keyword>
<dbReference type="InterPro" id="IPR005828">
    <property type="entry name" value="MFS_sugar_transport-like"/>
</dbReference>
<feature type="transmembrane region" description="Helical" evidence="8">
    <location>
        <begin position="503"/>
        <end position="525"/>
    </location>
</feature>
<dbReference type="Pfam" id="PF00083">
    <property type="entry name" value="Sugar_tr"/>
    <property type="match status" value="1"/>
</dbReference>
<comment type="subcellular location">
    <subcellularLocation>
        <location evidence="1">Membrane</location>
        <topology evidence="1">Multi-pass membrane protein</topology>
    </subcellularLocation>
</comment>
<dbReference type="SUPFAM" id="SSF103473">
    <property type="entry name" value="MFS general substrate transporter"/>
    <property type="match status" value="1"/>
</dbReference>
<accession>A0ABQ0GCU2</accession>
<comment type="similarity">
    <text evidence="2">Belongs to the major facilitator superfamily. Sugar transporter (TC 2.A.1.1) family.</text>
</comment>
<feature type="region of interest" description="Disordered" evidence="7">
    <location>
        <begin position="637"/>
        <end position="683"/>
    </location>
</feature>
<feature type="transmembrane region" description="Helical" evidence="8">
    <location>
        <begin position="568"/>
        <end position="588"/>
    </location>
</feature>
<dbReference type="PROSITE" id="PS50850">
    <property type="entry name" value="MFS"/>
    <property type="match status" value="1"/>
</dbReference>